<reference evidence="2" key="1">
    <citation type="submission" date="2018-05" db="EMBL/GenBank/DDBJ databases">
        <authorList>
            <person name="Lanie J.A."/>
            <person name="Ng W.-L."/>
            <person name="Kazmierczak K.M."/>
            <person name="Andrzejewski T.M."/>
            <person name="Davidsen T.M."/>
            <person name="Wayne K.J."/>
            <person name="Tettelin H."/>
            <person name="Glass J.I."/>
            <person name="Rusch D."/>
            <person name="Podicherti R."/>
            <person name="Tsui H.-C.T."/>
            <person name="Winkler M.E."/>
        </authorList>
    </citation>
    <scope>NUCLEOTIDE SEQUENCE</scope>
</reference>
<dbReference type="PANTHER" id="PTHR48207">
    <property type="entry name" value="SUCCINATE--HYDROXYMETHYLGLUTARATE COA-TRANSFERASE"/>
    <property type="match status" value="1"/>
</dbReference>
<evidence type="ECO:0008006" key="3">
    <source>
        <dbReference type="Google" id="ProtNLM"/>
    </source>
</evidence>
<proteinExistence type="predicted"/>
<dbReference type="Gene3D" id="3.40.50.10540">
    <property type="entry name" value="Crotonobetainyl-coa:carnitine coa-transferase, domain 1"/>
    <property type="match status" value="1"/>
</dbReference>
<name>A0A381S6R9_9ZZZZ</name>
<dbReference type="InterPro" id="IPR023606">
    <property type="entry name" value="CoA-Trfase_III_dom_1_sf"/>
</dbReference>
<organism evidence="2">
    <name type="scientific">marine metagenome</name>
    <dbReference type="NCBI Taxonomy" id="408172"/>
    <lineage>
        <taxon>unclassified sequences</taxon>
        <taxon>metagenomes</taxon>
        <taxon>ecological metagenomes</taxon>
    </lineage>
</organism>
<gene>
    <name evidence="2" type="ORF">METZ01_LOCUS51862</name>
</gene>
<keyword evidence="1" id="KW-0808">Transferase</keyword>
<dbReference type="InterPro" id="IPR050483">
    <property type="entry name" value="CoA-transferase_III_domain"/>
</dbReference>
<protein>
    <recommendedName>
        <fullName evidence="3">CoA transferase</fullName>
    </recommendedName>
</protein>
<accession>A0A381S6R9</accession>
<evidence type="ECO:0000256" key="1">
    <source>
        <dbReference type="ARBA" id="ARBA00022679"/>
    </source>
</evidence>
<dbReference type="SUPFAM" id="SSF89796">
    <property type="entry name" value="CoA-transferase family III (CaiB/BaiF)"/>
    <property type="match status" value="1"/>
</dbReference>
<dbReference type="Pfam" id="PF02515">
    <property type="entry name" value="CoA_transf_3"/>
    <property type="match status" value="1"/>
</dbReference>
<dbReference type="EMBL" id="UINC01002659">
    <property type="protein sequence ID" value="SUZ99008.1"/>
    <property type="molecule type" value="Genomic_DNA"/>
</dbReference>
<dbReference type="PANTHER" id="PTHR48207:SF3">
    <property type="entry name" value="SUCCINATE--HYDROXYMETHYLGLUTARATE COA-TRANSFERASE"/>
    <property type="match status" value="1"/>
</dbReference>
<dbReference type="GO" id="GO:0008410">
    <property type="term" value="F:CoA-transferase activity"/>
    <property type="evidence" value="ECO:0007669"/>
    <property type="project" value="TreeGrafter"/>
</dbReference>
<evidence type="ECO:0000313" key="2">
    <source>
        <dbReference type="EMBL" id="SUZ99008.1"/>
    </source>
</evidence>
<dbReference type="Gene3D" id="3.30.1540.10">
    <property type="entry name" value="formyl-coa transferase, domain 3"/>
    <property type="match status" value="1"/>
</dbReference>
<sequence>MPGLLEGVKVLDLTHYIAGPYCTKLLSGLGADVIKIERLGEGDGVRWLGPYSSGSEIPSGGNAPEDGAWFLYLNTAKQSVALDLKSTEGRRVALELAAKADILVENFAPGGMDGLGLSYRELQLANPALVVTSISNFGQTGPYRDWKASELNLYALGGLMNITGEPEQEPLKEGMPLAQLGAGQNAFAATMAALMYAEETGEGQQIDLAIAEYATNILENALMQFSYSGQEYSRVGNRGYGRAAWGIYPCQDGHVGIIAGPDHRWPEVAKIMGREELSDPRFASRAGRLEHADEVDAYMLPYLIDNNKVDIFKAGQESGLGFSFVSTMQDILEMEQLLFREYFVELDHPVAGKLIYPGAPIMPENGVNAWVFRRAPLLGEHTCQALTSWLDYSDAQVSDLVQQGVLAQHEGV</sequence>
<dbReference type="InterPro" id="IPR003673">
    <property type="entry name" value="CoA-Trfase_fam_III"/>
</dbReference>
<dbReference type="AlphaFoldDB" id="A0A381S6R9"/>
<dbReference type="InterPro" id="IPR044855">
    <property type="entry name" value="CoA-Trfase_III_dom3_sf"/>
</dbReference>